<evidence type="ECO:0000313" key="2">
    <source>
        <dbReference type="EMBL" id="QJH98559.1"/>
    </source>
</evidence>
<feature type="coiled-coil region" evidence="1">
    <location>
        <begin position="28"/>
        <end position="62"/>
    </location>
</feature>
<proteinExistence type="predicted"/>
<accession>A0A6M3XL86</accession>
<sequence length="74" mass="8551">MTRFTDAELTPRRLAFNLDLFRRAEASAQNTRAEISKTRTRLHNLENDLVVLEAEIEEAAAFAEAYLLRQRSLD</sequence>
<gene>
    <name evidence="2" type="ORF">TM448B01340_0013</name>
</gene>
<name>A0A6M3XL86_9ZZZZ</name>
<reference evidence="2" key="1">
    <citation type="submission" date="2020-03" db="EMBL/GenBank/DDBJ databases">
        <title>The deep terrestrial virosphere.</title>
        <authorList>
            <person name="Holmfeldt K."/>
            <person name="Nilsson E."/>
            <person name="Simone D."/>
            <person name="Lopez-Fernandez M."/>
            <person name="Wu X."/>
            <person name="de Brujin I."/>
            <person name="Lundin D."/>
            <person name="Andersson A."/>
            <person name="Bertilsson S."/>
            <person name="Dopson M."/>
        </authorList>
    </citation>
    <scope>NUCLEOTIDE SEQUENCE</scope>
    <source>
        <strain evidence="2">TM448B01340</strain>
    </source>
</reference>
<dbReference type="EMBL" id="MT144740">
    <property type="protein sequence ID" value="QJH98559.1"/>
    <property type="molecule type" value="Genomic_DNA"/>
</dbReference>
<keyword evidence="1" id="KW-0175">Coiled coil</keyword>
<dbReference type="AlphaFoldDB" id="A0A6M3XL86"/>
<evidence type="ECO:0000256" key="1">
    <source>
        <dbReference type="SAM" id="Coils"/>
    </source>
</evidence>
<organism evidence="2">
    <name type="scientific">viral metagenome</name>
    <dbReference type="NCBI Taxonomy" id="1070528"/>
    <lineage>
        <taxon>unclassified sequences</taxon>
        <taxon>metagenomes</taxon>
        <taxon>organismal metagenomes</taxon>
    </lineage>
</organism>
<protein>
    <submittedName>
        <fullName evidence="2">Uncharacterized protein</fullName>
    </submittedName>
</protein>